<accession>A0ABV6YQJ6</accession>
<feature type="non-terminal residue" evidence="1">
    <location>
        <position position="1"/>
    </location>
</feature>
<dbReference type="SUPFAM" id="SSF53649">
    <property type="entry name" value="Alkaline phosphatase-like"/>
    <property type="match status" value="1"/>
</dbReference>
<evidence type="ECO:0000313" key="1">
    <source>
        <dbReference type="EMBL" id="MFC1800356.1"/>
    </source>
</evidence>
<keyword evidence="2" id="KW-1185">Reference proteome</keyword>
<proteinExistence type="predicted"/>
<gene>
    <name evidence="1" type="ORF">ACFL2Z_05585</name>
</gene>
<dbReference type="Proteomes" id="UP001594288">
    <property type="component" value="Unassembled WGS sequence"/>
</dbReference>
<dbReference type="Gene3D" id="3.40.720.10">
    <property type="entry name" value="Alkaline Phosphatase, subunit A"/>
    <property type="match status" value="1"/>
</dbReference>
<organism evidence="1 2">
    <name type="scientific">Eiseniibacteriota bacterium</name>
    <dbReference type="NCBI Taxonomy" id="2212470"/>
    <lineage>
        <taxon>Bacteria</taxon>
        <taxon>Candidatus Eiseniibacteriota</taxon>
    </lineage>
</organism>
<reference evidence="1 2" key="1">
    <citation type="submission" date="2024-09" db="EMBL/GenBank/DDBJ databases">
        <authorList>
            <person name="D'Angelo T."/>
        </authorList>
    </citation>
    <scope>NUCLEOTIDE SEQUENCE [LARGE SCALE GENOMIC DNA]</scope>
    <source>
        <strain evidence="1">SAG AM-311-F02</strain>
    </source>
</reference>
<comment type="caution">
    <text evidence="1">The sequence shown here is derived from an EMBL/GenBank/DDBJ whole genome shotgun (WGS) entry which is preliminary data.</text>
</comment>
<evidence type="ECO:0000313" key="2">
    <source>
        <dbReference type="Proteomes" id="UP001594288"/>
    </source>
</evidence>
<protein>
    <recommendedName>
        <fullName evidence="3">Sulfatase</fullName>
    </recommendedName>
</protein>
<sequence>EPGSEYEEVRRSIKKDLLATRDHRTGEPMFKDVYMREEIYEGPYLEEAPDMVFLPRDMRNKALGTLDFTSNKFEFPVYGNSGDHRMDGIFLGLGPAFRKGVRLEPLSVLDVAPTVLHLLGLPVPKQMDGKVAAGALDGDYMAQNPVRETDMELLGRARGSALSSGDSDDIRKRLEGIGYIG</sequence>
<name>A0ABV6YQJ6_UNCEI</name>
<dbReference type="InterPro" id="IPR017850">
    <property type="entry name" value="Alkaline_phosphatase_core_sf"/>
</dbReference>
<dbReference type="EMBL" id="JBHPEI010000130">
    <property type="protein sequence ID" value="MFC1800356.1"/>
    <property type="molecule type" value="Genomic_DNA"/>
</dbReference>
<evidence type="ECO:0008006" key="3">
    <source>
        <dbReference type="Google" id="ProtNLM"/>
    </source>
</evidence>